<sequence>MALTTALVTGASSGIGYEISKLLAEQGHDLVLVARREDRLKQLAEFLQREYKISVRVVAMDLTQISQIKQLYRTLEQENIPVDILVNNAGLGHSGPFTATDAADVLQEIQLNVVALTYLTKLFATDMVKRGLGKILNIASVSGFMPGPYMAVYNASKAYVISFSEALRVELKGTGVSVTVSCPGPTSSEFHQLAGTAGSLFLKILPTMNSAQVARISVSAMQKRKVLVVPGTLNKLMTLSPRITPRAILLFILKTLMKPRR</sequence>
<name>A0A2K9LS52_9GAMM</name>
<dbReference type="OrthoDB" id="7301144at2"/>
<dbReference type="AlphaFoldDB" id="A0A2K9LS52"/>
<proteinExistence type="inferred from homology"/>
<evidence type="ECO:0000259" key="12">
    <source>
        <dbReference type="SMART" id="SM00822"/>
    </source>
</evidence>
<evidence type="ECO:0000256" key="7">
    <source>
        <dbReference type="ARBA" id="ARBA00044271"/>
    </source>
</evidence>
<dbReference type="PRINTS" id="PR00080">
    <property type="entry name" value="SDRFAMILY"/>
</dbReference>
<dbReference type="EC" id="1.1.1.298" evidence="4"/>
<dbReference type="InterPro" id="IPR002347">
    <property type="entry name" value="SDR_fam"/>
</dbReference>
<evidence type="ECO:0000256" key="1">
    <source>
        <dbReference type="ARBA" id="ARBA00006484"/>
    </source>
</evidence>
<evidence type="ECO:0000256" key="4">
    <source>
        <dbReference type="ARBA" id="ARBA00044050"/>
    </source>
</evidence>
<dbReference type="EC" id="1.1.1.381" evidence="5"/>
<evidence type="ECO:0000256" key="5">
    <source>
        <dbReference type="ARBA" id="ARBA00044059"/>
    </source>
</evidence>
<dbReference type="GO" id="GO:0035527">
    <property type="term" value="F:3-hydroxypropionate dehydrogenase (NADP+) activity"/>
    <property type="evidence" value="ECO:0007669"/>
    <property type="project" value="UniProtKB-EC"/>
</dbReference>
<comment type="similarity">
    <text evidence="1 11">Belongs to the short-chain dehydrogenases/reductases (SDR) family.</text>
</comment>
<dbReference type="PANTHER" id="PTHR43086">
    <property type="entry name" value="VERY-LONG-CHAIN 3-OXOOACYL-COA REDUCTASE"/>
    <property type="match status" value="1"/>
</dbReference>
<dbReference type="EMBL" id="CP022684">
    <property type="protein sequence ID" value="AUM14285.1"/>
    <property type="molecule type" value="Genomic_DNA"/>
</dbReference>
<gene>
    <name evidence="13" type="ORF">Kalk_18460</name>
</gene>
<evidence type="ECO:0000313" key="14">
    <source>
        <dbReference type="Proteomes" id="UP000235116"/>
    </source>
</evidence>
<keyword evidence="14" id="KW-1185">Reference proteome</keyword>
<dbReference type="SUPFAM" id="SSF51735">
    <property type="entry name" value="NAD(P)-binding Rossmann-fold domains"/>
    <property type="match status" value="1"/>
</dbReference>
<evidence type="ECO:0000256" key="10">
    <source>
        <dbReference type="ARBA" id="ARBA00047274"/>
    </source>
</evidence>
<organism evidence="13 14">
    <name type="scientific">Ketobacter alkanivorans</name>
    <dbReference type="NCBI Taxonomy" id="1917421"/>
    <lineage>
        <taxon>Bacteria</taxon>
        <taxon>Pseudomonadati</taxon>
        <taxon>Pseudomonadota</taxon>
        <taxon>Gammaproteobacteria</taxon>
        <taxon>Pseudomonadales</taxon>
        <taxon>Ketobacteraceae</taxon>
        <taxon>Ketobacter</taxon>
    </lineage>
</organism>
<dbReference type="PANTHER" id="PTHR43086:SF3">
    <property type="entry name" value="NADP-DEPENDENT 3-HYDROXY ACID DEHYDROGENASE YDFG"/>
    <property type="match status" value="1"/>
</dbReference>
<evidence type="ECO:0000256" key="9">
    <source>
        <dbReference type="ARBA" id="ARBA00045650"/>
    </source>
</evidence>
<evidence type="ECO:0000256" key="8">
    <source>
        <dbReference type="ARBA" id="ARBA00044349"/>
    </source>
</evidence>
<evidence type="ECO:0000256" key="2">
    <source>
        <dbReference type="ARBA" id="ARBA00023002"/>
    </source>
</evidence>
<dbReference type="KEGG" id="kak:Kalk_18460"/>
<comment type="function">
    <text evidence="9">NADP-dependent dehydrogenase with broad substrate specificity acting on 3-hydroxy acids. Catalyzes the NADP-dependent oxidation of L-allo-threonine to L-2-amino-3-keto-butyrate, which is spontaneously decarboxylated into aminoacetone. Also acts on D-threonine, L-serine, D-serine, D-3-hydroxyisobutyrate, L-3-hydroxyisobutyrate, D-glycerate and L-glycerate. Able to catalyze the reduction of the malonic semialdehyde to 3-hydroxypropionic acid. YdfG is apparently supplementing RutE, the presumed malonic semialdehyde reductase involved in pyrimidine degradation since both are able to detoxify malonic semialdehyde.</text>
</comment>
<evidence type="ECO:0000313" key="13">
    <source>
        <dbReference type="EMBL" id="AUM14285.1"/>
    </source>
</evidence>
<dbReference type="RefSeq" id="WP_101895659.1">
    <property type="nucleotide sequence ID" value="NZ_CP022684.1"/>
</dbReference>
<dbReference type="PROSITE" id="PS00061">
    <property type="entry name" value="ADH_SHORT"/>
    <property type="match status" value="1"/>
</dbReference>
<dbReference type="InterPro" id="IPR057326">
    <property type="entry name" value="KR_dom"/>
</dbReference>
<dbReference type="Gene3D" id="3.40.50.720">
    <property type="entry name" value="NAD(P)-binding Rossmann-like Domain"/>
    <property type="match status" value="1"/>
</dbReference>
<dbReference type="PIRSF" id="PIRSF000126">
    <property type="entry name" value="11-beta-HSD1"/>
    <property type="match status" value="1"/>
</dbReference>
<dbReference type="PRINTS" id="PR00081">
    <property type="entry name" value="GDHRDH"/>
</dbReference>
<dbReference type="InterPro" id="IPR020904">
    <property type="entry name" value="Sc_DH/Rdtase_CS"/>
</dbReference>
<evidence type="ECO:0000256" key="3">
    <source>
        <dbReference type="ARBA" id="ARBA00043812"/>
    </source>
</evidence>
<dbReference type="InterPro" id="IPR036291">
    <property type="entry name" value="NAD(P)-bd_dom_sf"/>
</dbReference>
<evidence type="ECO:0000256" key="11">
    <source>
        <dbReference type="RuleBase" id="RU000363"/>
    </source>
</evidence>
<dbReference type="Proteomes" id="UP000235116">
    <property type="component" value="Chromosome"/>
</dbReference>
<protein>
    <recommendedName>
        <fullName evidence="6">NADP-dependent 3-hydroxy acid dehydrogenase YdfG</fullName>
        <ecNumber evidence="4">1.1.1.298</ecNumber>
        <ecNumber evidence="5">1.1.1.381</ecNumber>
    </recommendedName>
    <alternativeName>
        <fullName evidence="8">L-allo-threonine dehydrogenase</fullName>
    </alternativeName>
    <alternativeName>
        <fullName evidence="7">Malonic semialdehyde reductase</fullName>
    </alternativeName>
</protein>
<feature type="domain" description="Ketoreductase" evidence="12">
    <location>
        <begin position="4"/>
        <end position="186"/>
    </location>
</feature>
<dbReference type="Pfam" id="PF00106">
    <property type="entry name" value="adh_short"/>
    <property type="match status" value="1"/>
</dbReference>
<keyword evidence="2" id="KW-0560">Oxidoreductase</keyword>
<accession>A0A2K9LS52</accession>
<dbReference type="CDD" id="cd05233">
    <property type="entry name" value="SDR_c"/>
    <property type="match status" value="1"/>
</dbReference>
<comment type="catalytic activity">
    <reaction evidence="10">
        <text>3-hydroxypropanoate + NADP(+) = 3-oxopropanoate + NADPH + H(+)</text>
        <dbReference type="Rhea" id="RHEA:26438"/>
        <dbReference type="ChEBI" id="CHEBI:15378"/>
        <dbReference type="ChEBI" id="CHEBI:16510"/>
        <dbReference type="ChEBI" id="CHEBI:33190"/>
        <dbReference type="ChEBI" id="CHEBI:57783"/>
        <dbReference type="ChEBI" id="CHEBI:58349"/>
        <dbReference type="EC" id="1.1.1.298"/>
    </reaction>
</comment>
<comment type="catalytic activity">
    <reaction evidence="3">
        <text>L-allo-threonine + NADP(+) = aminoacetone + CO2 + NADPH</text>
        <dbReference type="Rhea" id="RHEA:43524"/>
        <dbReference type="ChEBI" id="CHEBI:16526"/>
        <dbReference type="ChEBI" id="CHEBI:57783"/>
        <dbReference type="ChEBI" id="CHEBI:58320"/>
        <dbReference type="ChEBI" id="CHEBI:58349"/>
        <dbReference type="ChEBI" id="CHEBI:58585"/>
        <dbReference type="EC" id="1.1.1.381"/>
    </reaction>
</comment>
<dbReference type="SMART" id="SM00822">
    <property type="entry name" value="PKS_KR"/>
    <property type="match status" value="1"/>
</dbReference>
<evidence type="ECO:0000256" key="6">
    <source>
        <dbReference type="ARBA" id="ARBA00044065"/>
    </source>
</evidence>
<reference evidence="14" key="1">
    <citation type="submission" date="2017-08" db="EMBL/GenBank/DDBJ databases">
        <title>Direct submision.</title>
        <authorList>
            <person name="Kim S.-J."/>
            <person name="Rhee S.-K."/>
        </authorList>
    </citation>
    <scope>NUCLEOTIDE SEQUENCE [LARGE SCALE GENOMIC DNA]</scope>
    <source>
        <strain evidence="14">GI5</strain>
    </source>
</reference>